<dbReference type="PANTHER" id="PTHR31453:SF2">
    <property type="entry name" value="TRANSMEMBRANE PROTEIN 236"/>
    <property type="match status" value="1"/>
</dbReference>
<reference evidence="2 3" key="1">
    <citation type="submission" date="2020-06" db="EMBL/GenBank/DDBJ databases">
        <authorList>
            <consortium name="Wellcome Sanger Institute Data Sharing"/>
        </authorList>
    </citation>
    <scope>NUCLEOTIDE SEQUENCE [LARGE SCALE GENOMIC DNA]</scope>
</reference>
<dbReference type="Pfam" id="PF09772">
    <property type="entry name" value="Tmem26"/>
    <property type="match status" value="1"/>
</dbReference>
<evidence type="ECO:0008006" key="4">
    <source>
        <dbReference type="Google" id="ProtNLM"/>
    </source>
</evidence>
<protein>
    <recommendedName>
        <fullName evidence="4">Transmembrane protein 236</fullName>
    </recommendedName>
</protein>
<dbReference type="Ensembl" id="ENSDCDT00010003736.1">
    <property type="protein sequence ID" value="ENSDCDP00010003599.1"/>
    <property type="gene ID" value="ENSDCDG00010001635.1"/>
</dbReference>
<evidence type="ECO:0000313" key="2">
    <source>
        <dbReference type="Ensembl" id="ENSDCDP00010003599.1"/>
    </source>
</evidence>
<accession>A0AAY4A483</accession>
<keyword evidence="1" id="KW-0812">Transmembrane</keyword>
<dbReference type="GeneTree" id="ENSGT00390000015525"/>
<organism evidence="2 3">
    <name type="scientific">Denticeps clupeoides</name>
    <name type="common">denticle herring</name>
    <dbReference type="NCBI Taxonomy" id="299321"/>
    <lineage>
        <taxon>Eukaryota</taxon>
        <taxon>Metazoa</taxon>
        <taxon>Chordata</taxon>
        <taxon>Craniata</taxon>
        <taxon>Vertebrata</taxon>
        <taxon>Euteleostomi</taxon>
        <taxon>Actinopterygii</taxon>
        <taxon>Neopterygii</taxon>
        <taxon>Teleostei</taxon>
        <taxon>Clupei</taxon>
        <taxon>Clupeiformes</taxon>
        <taxon>Denticipitoidei</taxon>
        <taxon>Denticipitidae</taxon>
        <taxon>Denticeps</taxon>
    </lineage>
</organism>
<name>A0AAY4A483_9TELE</name>
<dbReference type="PANTHER" id="PTHR31453">
    <property type="entry name" value="TRANSMEMBRANE PROTEIN 236"/>
    <property type="match status" value="1"/>
</dbReference>
<feature type="transmembrane region" description="Helical" evidence="1">
    <location>
        <begin position="55"/>
        <end position="74"/>
    </location>
</feature>
<dbReference type="InterPro" id="IPR020394">
    <property type="entry name" value="Uncharacterised_FAM23-like_TM"/>
</dbReference>
<keyword evidence="1" id="KW-1133">Transmembrane helix</keyword>
<feature type="transmembrane region" description="Helical" evidence="1">
    <location>
        <begin position="186"/>
        <end position="208"/>
    </location>
</feature>
<evidence type="ECO:0000313" key="3">
    <source>
        <dbReference type="Proteomes" id="UP000694580"/>
    </source>
</evidence>
<gene>
    <name evidence="2" type="primary">tmem236</name>
</gene>
<keyword evidence="1" id="KW-0472">Membrane</keyword>
<sequence>MSLGKTIKLVVYELLLYACLLLILCPSSENSSERILQIYETIFQPFPKLSKSADALNLLPVSLVLFSLVIVDVVERIRPFRLTGQGDEALCCPHCVHIVSTFVDRGQNGLPTQLEGINGSFGCRRADSEGYFSRASSSSYLYSTRATSGRFGFLWAREPRADLFVDSFLFWMDTAEMVRAAEEPSVYYSAWIFPVYLLAYLSVLRLVVSPDSPMLSSLGVMVQDLPFLIVRICLIAVFGHVTPLFYVMKNMLVCLTFLYFHFLTKLKIFKMTSMF</sequence>
<reference evidence="2" key="2">
    <citation type="submission" date="2025-08" db="UniProtKB">
        <authorList>
            <consortium name="Ensembl"/>
        </authorList>
    </citation>
    <scope>IDENTIFICATION</scope>
</reference>
<dbReference type="InterPro" id="IPR019169">
    <property type="entry name" value="Transmembrane_26"/>
</dbReference>
<reference evidence="2" key="3">
    <citation type="submission" date="2025-09" db="UniProtKB">
        <authorList>
            <consortium name="Ensembl"/>
        </authorList>
    </citation>
    <scope>IDENTIFICATION</scope>
</reference>
<dbReference type="Proteomes" id="UP000694580">
    <property type="component" value="Chromosome 4"/>
</dbReference>
<feature type="transmembrane region" description="Helical" evidence="1">
    <location>
        <begin position="228"/>
        <end position="260"/>
    </location>
</feature>
<evidence type="ECO:0000256" key="1">
    <source>
        <dbReference type="SAM" id="Phobius"/>
    </source>
</evidence>
<proteinExistence type="predicted"/>
<keyword evidence="3" id="KW-1185">Reference proteome</keyword>
<dbReference type="AlphaFoldDB" id="A0AAY4A483"/>